<organism evidence="2 3">
    <name type="scientific">Mesorhizobium plurifarium</name>
    <dbReference type="NCBI Taxonomy" id="69974"/>
    <lineage>
        <taxon>Bacteria</taxon>
        <taxon>Pseudomonadati</taxon>
        <taxon>Pseudomonadota</taxon>
        <taxon>Alphaproteobacteria</taxon>
        <taxon>Hyphomicrobiales</taxon>
        <taxon>Phyllobacteriaceae</taxon>
        <taxon>Mesorhizobium</taxon>
    </lineage>
</organism>
<evidence type="ECO:0000313" key="2">
    <source>
        <dbReference type="EMBL" id="CDX44151.1"/>
    </source>
</evidence>
<gene>
    <name evidence="2" type="ORF">MPLDJ20_60504</name>
</gene>
<reference evidence="2 3" key="1">
    <citation type="submission" date="2014-08" db="EMBL/GenBank/DDBJ databases">
        <authorList>
            <person name="Moulin Lionel"/>
        </authorList>
    </citation>
    <scope>NUCLEOTIDE SEQUENCE [LARGE SCALE GENOMIC DNA]</scope>
</reference>
<accession>A0A090GQG1</accession>
<protein>
    <submittedName>
        <fullName evidence="2">Uncharacterized protein</fullName>
    </submittedName>
</protein>
<feature type="region of interest" description="Disordered" evidence="1">
    <location>
        <begin position="18"/>
        <end position="40"/>
    </location>
</feature>
<dbReference type="EMBL" id="CCNB01000043">
    <property type="protein sequence ID" value="CDX44151.1"/>
    <property type="molecule type" value="Genomic_DNA"/>
</dbReference>
<sequence>MRLAGRFRRSQCRLRAMAQRHERKHGRRHPHAARRGAAGGAPRRGVLAYADIQVRPVCERQVPALPVLTAIAATLQRWTFSPR</sequence>
<evidence type="ECO:0000256" key="1">
    <source>
        <dbReference type="SAM" id="MobiDB-lite"/>
    </source>
</evidence>
<feature type="compositionally biased region" description="Basic residues" evidence="1">
    <location>
        <begin position="21"/>
        <end position="34"/>
    </location>
</feature>
<evidence type="ECO:0000313" key="3">
    <source>
        <dbReference type="Proteomes" id="UP000046373"/>
    </source>
</evidence>
<dbReference type="Proteomes" id="UP000046373">
    <property type="component" value="Unassembled WGS sequence"/>
</dbReference>
<name>A0A090GQG1_MESPL</name>
<proteinExistence type="predicted"/>
<dbReference type="AlphaFoldDB" id="A0A090GQG1"/>